<dbReference type="Pfam" id="PF14897">
    <property type="entry name" value="EpsG"/>
    <property type="match status" value="1"/>
</dbReference>
<feature type="transmembrane region" description="Helical" evidence="1">
    <location>
        <begin position="343"/>
        <end position="361"/>
    </location>
</feature>
<feature type="transmembrane region" description="Helical" evidence="1">
    <location>
        <begin position="291"/>
        <end position="308"/>
    </location>
</feature>
<dbReference type="InterPro" id="IPR049458">
    <property type="entry name" value="EpsG-like"/>
</dbReference>
<keyword evidence="1" id="KW-1133">Transmembrane helix</keyword>
<keyword evidence="1" id="KW-0472">Membrane</keyword>
<dbReference type="AlphaFoldDB" id="A0A4R5AW43"/>
<evidence type="ECO:0000313" key="2">
    <source>
        <dbReference type="EMBL" id="TDD75936.1"/>
    </source>
</evidence>
<feature type="transmembrane region" description="Helical" evidence="1">
    <location>
        <begin position="314"/>
        <end position="331"/>
    </location>
</feature>
<feature type="transmembrane region" description="Helical" evidence="1">
    <location>
        <begin position="210"/>
        <end position="228"/>
    </location>
</feature>
<gene>
    <name evidence="2" type="ORF">E0F89_10265</name>
</gene>
<reference evidence="2 3" key="1">
    <citation type="submission" date="2019-03" db="EMBL/GenBank/DDBJ databases">
        <title>Flavobacterium AT-3-2 sp. nov., isolated from arctic soil.</title>
        <authorList>
            <person name="Chaudhary D.K."/>
        </authorList>
    </citation>
    <scope>NUCLEOTIDE SEQUENCE [LARGE SCALE GENOMIC DNA]</scope>
    <source>
        <strain evidence="2 3">AT-3-2</strain>
    </source>
</reference>
<comment type="caution">
    <text evidence="2">The sequence shown here is derived from an EMBL/GenBank/DDBJ whole genome shotgun (WGS) entry which is preliminary data.</text>
</comment>
<dbReference type="Proteomes" id="UP000295278">
    <property type="component" value="Unassembled WGS sequence"/>
</dbReference>
<feature type="transmembrane region" description="Helical" evidence="1">
    <location>
        <begin position="134"/>
        <end position="154"/>
    </location>
</feature>
<name>A0A4R5AW43_9FLAO</name>
<evidence type="ECO:0000313" key="3">
    <source>
        <dbReference type="Proteomes" id="UP000295278"/>
    </source>
</evidence>
<organism evidence="2 3">
    <name type="scientific">Flavobacterium caseinilyticum</name>
    <dbReference type="NCBI Taxonomy" id="2541732"/>
    <lineage>
        <taxon>Bacteria</taxon>
        <taxon>Pseudomonadati</taxon>
        <taxon>Bacteroidota</taxon>
        <taxon>Flavobacteriia</taxon>
        <taxon>Flavobacteriales</taxon>
        <taxon>Flavobacteriaceae</taxon>
        <taxon>Flavobacterium</taxon>
    </lineage>
</organism>
<feature type="transmembrane region" description="Helical" evidence="1">
    <location>
        <begin position="97"/>
        <end position="122"/>
    </location>
</feature>
<sequence length="362" mass="41740">MLDFIPLQYYTSIYYYFLLVVVLLTYVRSRSTDITAKKSIDSNRSLGFFALIVTVFYIGFRPISGAYFGDMGTYAQSFERYQMGEANMFKGDVVFDFFMQVCAKIMSVQLFFMVCLLLYVLPLWSACKKWFKEYAFYAFLALLISFSFWAYGTNGIRNGIATSIFLYALSKENVYYKVALVVLALGIHNSLLIPAAALGLTFFYKNPKTYFYAWLLCIPLSLVSGGFWEGLFAGLMAEERASYLTEGNVNDDVFSSTGFRWDFVLYSASAVYSAYFFIFKKNFTDEKYNRLVCIYLTANAFWILVIRANFSNRFAYLSWFMMAIIIVYPFLTKIQIKNQHKVLGIVLAAYFGFSFLMNVILS</sequence>
<dbReference type="EMBL" id="SMFM01000004">
    <property type="protein sequence ID" value="TDD75936.1"/>
    <property type="molecule type" value="Genomic_DNA"/>
</dbReference>
<dbReference type="RefSeq" id="WP_131909686.1">
    <property type="nucleotide sequence ID" value="NZ_SMFM01000004.1"/>
</dbReference>
<proteinExistence type="predicted"/>
<feature type="transmembrane region" description="Helical" evidence="1">
    <location>
        <begin position="174"/>
        <end position="203"/>
    </location>
</feature>
<keyword evidence="1" id="KW-0812">Transmembrane</keyword>
<evidence type="ECO:0000256" key="1">
    <source>
        <dbReference type="SAM" id="Phobius"/>
    </source>
</evidence>
<protein>
    <submittedName>
        <fullName evidence="2">EpsG family protein</fullName>
    </submittedName>
</protein>
<feature type="transmembrane region" description="Helical" evidence="1">
    <location>
        <begin position="48"/>
        <end position="68"/>
    </location>
</feature>
<dbReference type="OrthoDB" id="1112074at2"/>
<feature type="transmembrane region" description="Helical" evidence="1">
    <location>
        <begin position="6"/>
        <end position="27"/>
    </location>
</feature>
<accession>A0A4R5AW43</accession>
<feature type="transmembrane region" description="Helical" evidence="1">
    <location>
        <begin position="263"/>
        <end position="279"/>
    </location>
</feature>
<keyword evidence="3" id="KW-1185">Reference proteome</keyword>